<proteinExistence type="predicted"/>
<keyword evidence="5 6" id="KW-0408">Iron</keyword>
<evidence type="ECO:0000259" key="8">
    <source>
        <dbReference type="PROSITE" id="PS51007"/>
    </source>
</evidence>
<dbReference type="PROSITE" id="PS51007">
    <property type="entry name" value="CYTC"/>
    <property type="match status" value="1"/>
</dbReference>
<evidence type="ECO:0000256" key="5">
    <source>
        <dbReference type="ARBA" id="ARBA00023004"/>
    </source>
</evidence>
<evidence type="ECO:0000256" key="4">
    <source>
        <dbReference type="ARBA" id="ARBA00022982"/>
    </source>
</evidence>
<organism evidence="9 10">
    <name type="scientific">Aromatoleum diolicum</name>
    <dbReference type="NCBI Taxonomy" id="75796"/>
    <lineage>
        <taxon>Bacteria</taxon>
        <taxon>Pseudomonadati</taxon>
        <taxon>Pseudomonadota</taxon>
        <taxon>Betaproteobacteria</taxon>
        <taxon>Rhodocyclales</taxon>
        <taxon>Rhodocyclaceae</taxon>
        <taxon>Aromatoleum</taxon>
    </lineage>
</organism>
<keyword evidence="1" id="KW-0813">Transport</keyword>
<feature type="signal peptide" evidence="7">
    <location>
        <begin position="1"/>
        <end position="18"/>
    </location>
</feature>
<feature type="chain" id="PRO_5045775281" evidence="7">
    <location>
        <begin position="19"/>
        <end position="98"/>
    </location>
</feature>
<dbReference type="InterPro" id="IPR008168">
    <property type="entry name" value="Cyt_C_IC"/>
</dbReference>
<dbReference type="Proteomes" id="UP000648984">
    <property type="component" value="Unassembled WGS sequence"/>
</dbReference>
<keyword evidence="4" id="KW-0249">Electron transport</keyword>
<accession>A0ABX1QE92</accession>
<protein>
    <submittedName>
        <fullName evidence="9">C-type cytochrome</fullName>
    </submittedName>
</protein>
<dbReference type="PRINTS" id="PR00605">
    <property type="entry name" value="CYTCHROMECIC"/>
</dbReference>
<dbReference type="Pfam" id="PF13442">
    <property type="entry name" value="Cytochrome_CBB3"/>
    <property type="match status" value="1"/>
</dbReference>
<feature type="domain" description="Cytochrome c" evidence="8">
    <location>
        <begin position="19"/>
        <end position="97"/>
    </location>
</feature>
<comment type="caution">
    <text evidence="9">The sequence shown here is derived from an EMBL/GenBank/DDBJ whole genome shotgun (WGS) entry which is preliminary data.</text>
</comment>
<name>A0ABX1QE92_9RHOO</name>
<keyword evidence="3 6" id="KW-0479">Metal-binding</keyword>
<evidence type="ECO:0000256" key="6">
    <source>
        <dbReference type="PROSITE-ProRule" id="PRU00433"/>
    </source>
</evidence>
<evidence type="ECO:0000256" key="7">
    <source>
        <dbReference type="SAM" id="SignalP"/>
    </source>
</evidence>
<dbReference type="InterPro" id="IPR009056">
    <property type="entry name" value="Cyt_c-like_dom"/>
</dbReference>
<evidence type="ECO:0000256" key="1">
    <source>
        <dbReference type="ARBA" id="ARBA00022448"/>
    </source>
</evidence>
<dbReference type="EMBL" id="WTVQ01000020">
    <property type="protein sequence ID" value="NMG75721.1"/>
    <property type="molecule type" value="Genomic_DNA"/>
</dbReference>
<reference evidence="9 10" key="1">
    <citation type="submission" date="2019-12" db="EMBL/GenBank/DDBJ databases">
        <title>Comparative genomics gives insights into the taxonomy of the Azoarcus-Aromatoleum group and reveals separate origins of nif in the plant-associated Azoarcus and non-plant-associated Aromatoleum sub-groups.</title>
        <authorList>
            <person name="Lafos M."/>
            <person name="Maluk M."/>
            <person name="Batista M."/>
            <person name="Junghare M."/>
            <person name="Carmona M."/>
            <person name="Faoro H."/>
            <person name="Cruz L.M."/>
            <person name="Battistoni F."/>
            <person name="De Souza E."/>
            <person name="Pedrosa F."/>
            <person name="Chen W.-M."/>
            <person name="Poole P.S."/>
            <person name="Dixon R.A."/>
            <person name="James E.K."/>
        </authorList>
    </citation>
    <scope>NUCLEOTIDE SEQUENCE [LARGE SCALE GENOMIC DNA]</scope>
    <source>
        <strain evidence="9 10">22Lin</strain>
    </source>
</reference>
<dbReference type="InterPro" id="IPR036909">
    <property type="entry name" value="Cyt_c-like_dom_sf"/>
</dbReference>
<dbReference type="Gene3D" id="1.10.760.10">
    <property type="entry name" value="Cytochrome c-like domain"/>
    <property type="match status" value="1"/>
</dbReference>
<keyword evidence="10" id="KW-1185">Reference proteome</keyword>
<keyword evidence="7" id="KW-0732">Signal</keyword>
<gene>
    <name evidence="9" type="ORF">GPA25_13220</name>
</gene>
<evidence type="ECO:0000313" key="9">
    <source>
        <dbReference type="EMBL" id="NMG75721.1"/>
    </source>
</evidence>
<evidence type="ECO:0000256" key="3">
    <source>
        <dbReference type="ARBA" id="ARBA00022723"/>
    </source>
</evidence>
<evidence type="ECO:0000313" key="10">
    <source>
        <dbReference type="Proteomes" id="UP000648984"/>
    </source>
</evidence>
<evidence type="ECO:0000256" key="2">
    <source>
        <dbReference type="ARBA" id="ARBA00022617"/>
    </source>
</evidence>
<sequence length="98" mass="10564">MLIGALIALMGHSATGLAANVSEGQRIYRQFCVGCHGVGGLAAIPNAPNFSRGERLMQPDMTLMMSIKAGKMAMPSFNGILQDHQIFDVIAYLRTLQQ</sequence>
<dbReference type="SUPFAM" id="SSF46626">
    <property type="entry name" value="Cytochrome c"/>
    <property type="match status" value="1"/>
</dbReference>
<keyword evidence="2 6" id="KW-0349">Heme</keyword>